<dbReference type="InterPro" id="IPR036514">
    <property type="entry name" value="SGNH_hydro_sf"/>
</dbReference>
<organism evidence="2 3">
    <name type="scientific">Paenibacillus oenotherae</name>
    <dbReference type="NCBI Taxonomy" id="1435645"/>
    <lineage>
        <taxon>Bacteria</taxon>
        <taxon>Bacillati</taxon>
        <taxon>Bacillota</taxon>
        <taxon>Bacilli</taxon>
        <taxon>Bacillales</taxon>
        <taxon>Paenibacillaceae</taxon>
        <taxon>Paenibacillus</taxon>
    </lineage>
</organism>
<accession>A0ABS7D0S2</accession>
<evidence type="ECO:0000313" key="3">
    <source>
        <dbReference type="Proteomes" id="UP000812277"/>
    </source>
</evidence>
<comment type="caution">
    <text evidence="2">The sequence shown here is derived from an EMBL/GenBank/DDBJ whole genome shotgun (WGS) entry which is preliminary data.</text>
</comment>
<proteinExistence type="predicted"/>
<gene>
    <name evidence="2" type="ORF">K0T92_01250</name>
</gene>
<dbReference type="Proteomes" id="UP000812277">
    <property type="component" value="Unassembled WGS sequence"/>
</dbReference>
<reference evidence="2 3" key="1">
    <citation type="submission" date="2021-07" db="EMBL/GenBank/DDBJ databases">
        <title>Paenibacillus radiodurans sp. nov., isolated from the southeastern edge of Tengger Desert.</title>
        <authorList>
            <person name="Zhang G."/>
        </authorList>
    </citation>
    <scope>NUCLEOTIDE SEQUENCE [LARGE SCALE GENOMIC DNA]</scope>
    <source>
        <strain evidence="2 3">DT7-4</strain>
    </source>
</reference>
<dbReference type="GO" id="GO:0016787">
    <property type="term" value="F:hydrolase activity"/>
    <property type="evidence" value="ECO:0007669"/>
    <property type="project" value="UniProtKB-KW"/>
</dbReference>
<dbReference type="EMBL" id="JAHZIJ010000001">
    <property type="protein sequence ID" value="MBW7473366.1"/>
    <property type="molecule type" value="Genomic_DNA"/>
</dbReference>
<name>A0ABS7D0S2_9BACL</name>
<dbReference type="Gene3D" id="3.40.50.1110">
    <property type="entry name" value="SGNH hydrolase"/>
    <property type="match status" value="1"/>
</dbReference>
<keyword evidence="2" id="KW-0378">Hydrolase</keyword>
<evidence type="ECO:0000313" key="2">
    <source>
        <dbReference type="EMBL" id="MBW7473366.1"/>
    </source>
</evidence>
<evidence type="ECO:0000259" key="1">
    <source>
        <dbReference type="Pfam" id="PF13472"/>
    </source>
</evidence>
<sequence>MEPKSMLLVLAGNSLSLPRPHQIKAFDPATERGLAISYTDTYGYLLNLALARQYPEYAVSVQNRSQRGYSILDVLHQIEDHLYYFQPDYLILHIGIVDCWYRAELEGRSYVNIQTFTKSCLKLVEHMRRRPETNLLVIGIAPTSCKMEERYPGILQQIADYNHVLSCIADHHQIHYVDLASHISPHDPQQYLLPDDQHLNKEGNKLVCQQLLQVIRSGAGMPKPV</sequence>
<dbReference type="RefSeq" id="WP_219870602.1">
    <property type="nucleotide sequence ID" value="NZ_JAHZIJ010000001.1"/>
</dbReference>
<dbReference type="CDD" id="cd00229">
    <property type="entry name" value="SGNH_hydrolase"/>
    <property type="match status" value="1"/>
</dbReference>
<dbReference type="Pfam" id="PF13472">
    <property type="entry name" value="Lipase_GDSL_2"/>
    <property type="match status" value="1"/>
</dbReference>
<dbReference type="PANTHER" id="PTHR30383">
    <property type="entry name" value="THIOESTERASE 1/PROTEASE 1/LYSOPHOSPHOLIPASE L1"/>
    <property type="match status" value="1"/>
</dbReference>
<keyword evidence="3" id="KW-1185">Reference proteome</keyword>
<dbReference type="SUPFAM" id="SSF52266">
    <property type="entry name" value="SGNH hydrolase"/>
    <property type="match status" value="1"/>
</dbReference>
<dbReference type="InterPro" id="IPR013830">
    <property type="entry name" value="SGNH_hydro"/>
</dbReference>
<feature type="domain" description="SGNH hydrolase-type esterase" evidence="1">
    <location>
        <begin position="38"/>
        <end position="206"/>
    </location>
</feature>
<protein>
    <submittedName>
        <fullName evidence="2">SGNH/GDSL hydrolase family protein</fullName>
    </submittedName>
</protein>
<dbReference type="InterPro" id="IPR051532">
    <property type="entry name" value="Ester_Hydrolysis_Enzymes"/>
</dbReference>